<evidence type="ECO:0000256" key="2">
    <source>
        <dbReference type="ARBA" id="ARBA00022747"/>
    </source>
</evidence>
<gene>
    <name evidence="5" type="ORF">HMPREF9997_02023</name>
</gene>
<sequence>MSEWPMVKLGEVADFINGAAFKPSDWSSEGRPIIRIQNLTNPNSPFNRTERKVKDLLYVDPGDLLVSWSATLGVFRWTGQERAVLNQHIFKVVPKSIDNVYLEFGLRFALQQIEKYLHGATMRHINRKEFLNLTVPLPPLGEQKRIAEILGNIQNAIELTSLQLDDISSSMKIESWTLTRDSPQTQLSHYIKKITSGKSLKEGNWENFQNCILKISAVTTGFFDDSEIKPLPESYTPQASHKVNTGDILLSRANTTELVGASAIVENAANNLYLPDKLWKLHIKDDVDTYFFWHLLQTKPVRSSISKASSGSGGSMKNISQKSFLNITVPKISREVQNQIGKNIRLQHILRSLLIKKLNLLQELQRSLSVRAFAGEL</sequence>
<name>L1MCP1_9CORY</name>
<keyword evidence="6" id="KW-1185">Reference proteome</keyword>
<evidence type="ECO:0000256" key="1">
    <source>
        <dbReference type="ARBA" id="ARBA00010923"/>
    </source>
</evidence>
<dbReference type="GO" id="GO:0003677">
    <property type="term" value="F:DNA binding"/>
    <property type="evidence" value="ECO:0007669"/>
    <property type="project" value="UniProtKB-KW"/>
</dbReference>
<dbReference type="STRING" id="1035195.HMPREF9997_02023"/>
<organism evidence="5 6">
    <name type="scientific">Corynebacterium durum F0235</name>
    <dbReference type="NCBI Taxonomy" id="1035195"/>
    <lineage>
        <taxon>Bacteria</taxon>
        <taxon>Bacillati</taxon>
        <taxon>Actinomycetota</taxon>
        <taxon>Actinomycetes</taxon>
        <taxon>Mycobacteriales</taxon>
        <taxon>Corynebacteriaceae</taxon>
        <taxon>Corynebacterium</taxon>
    </lineage>
</organism>
<keyword evidence="2" id="KW-0680">Restriction system</keyword>
<comment type="caution">
    <text evidence="5">The sequence shown here is derived from an EMBL/GenBank/DDBJ whole genome shotgun (WGS) entry which is preliminary data.</text>
</comment>
<evidence type="ECO:0000313" key="5">
    <source>
        <dbReference type="EMBL" id="EKX89018.1"/>
    </source>
</evidence>
<reference evidence="5 6" key="1">
    <citation type="submission" date="2012-05" db="EMBL/GenBank/DDBJ databases">
        <authorList>
            <person name="Weinstock G."/>
            <person name="Sodergren E."/>
            <person name="Lobos E.A."/>
            <person name="Fulton L."/>
            <person name="Fulton R."/>
            <person name="Courtney L."/>
            <person name="Fronick C."/>
            <person name="O'Laughlin M."/>
            <person name="Godfrey J."/>
            <person name="Wilson R.M."/>
            <person name="Miner T."/>
            <person name="Farmer C."/>
            <person name="Delehaunty K."/>
            <person name="Cordes M."/>
            <person name="Minx P."/>
            <person name="Tomlinson C."/>
            <person name="Chen J."/>
            <person name="Wollam A."/>
            <person name="Pepin K.H."/>
            <person name="Bhonagiri V."/>
            <person name="Zhang X."/>
            <person name="Suruliraj S."/>
            <person name="Warren W."/>
            <person name="Mitreva M."/>
            <person name="Mardis E.R."/>
            <person name="Wilson R.K."/>
        </authorList>
    </citation>
    <scope>NUCLEOTIDE SEQUENCE [LARGE SCALE GENOMIC DNA]</scope>
    <source>
        <strain evidence="5 6">F0235</strain>
    </source>
</reference>
<comment type="similarity">
    <text evidence="1">Belongs to the type-I restriction system S methylase family.</text>
</comment>
<keyword evidence="3" id="KW-0238">DNA-binding</keyword>
<dbReference type="OrthoDB" id="3197085at2"/>
<dbReference type="eggNOG" id="COG0732">
    <property type="taxonomic scope" value="Bacteria"/>
</dbReference>
<dbReference type="Pfam" id="PF01420">
    <property type="entry name" value="Methylase_S"/>
    <property type="match status" value="1"/>
</dbReference>
<evidence type="ECO:0000313" key="6">
    <source>
        <dbReference type="Proteomes" id="UP000010445"/>
    </source>
</evidence>
<feature type="domain" description="Type I restriction modification DNA specificity" evidence="4">
    <location>
        <begin position="1"/>
        <end position="161"/>
    </location>
</feature>
<dbReference type="PATRIC" id="fig|1035195.3.peg.1818"/>
<dbReference type="InterPro" id="IPR052021">
    <property type="entry name" value="Type-I_RS_S_subunit"/>
</dbReference>
<dbReference type="InterPro" id="IPR044946">
    <property type="entry name" value="Restrct_endonuc_typeI_TRD_sf"/>
</dbReference>
<dbReference type="PANTHER" id="PTHR30408:SF12">
    <property type="entry name" value="TYPE I RESTRICTION ENZYME MJAVIII SPECIFICITY SUBUNIT"/>
    <property type="match status" value="1"/>
</dbReference>
<dbReference type="GO" id="GO:0009307">
    <property type="term" value="P:DNA restriction-modification system"/>
    <property type="evidence" value="ECO:0007669"/>
    <property type="project" value="UniProtKB-KW"/>
</dbReference>
<dbReference type="CDD" id="cd17254">
    <property type="entry name" value="RMtype1_S_FclI-TRD1-CR1_like"/>
    <property type="match status" value="1"/>
</dbReference>
<evidence type="ECO:0000256" key="3">
    <source>
        <dbReference type="ARBA" id="ARBA00023125"/>
    </source>
</evidence>
<dbReference type="Gene3D" id="3.90.220.20">
    <property type="entry name" value="DNA methylase specificity domains"/>
    <property type="match status" value="2"/>
</dbReference>
<dbReference type="EMBL" id="AMEM01000030">
    <property type="protein sequence ID" value="EKX89018.1"/>
    <property type="molecule type" value="Genomic_DNA"/>
</dbReference>
<dbReference type="RefSeq" id="WP_006061452.1">
    <property type="nucleotide sequence ID" value="NZ_KB290820.1"/>
</dbReference>
<dbReference type="PANTHER" id="PTHR30408">
    <property type="entry name" value="TYPE-1 RESTRICTION ENZYME ECOKI SPECIFICITY PROTEIN"/>
    <property type="match status" value="1"/>
</dbReference>
<dbReference type="SUPFAM" id="SSF116734">
    <property type="entry name" value="DNA methylase specificity domain"/>
    <property type="match status" value="2"/>
</dbReference>
<dbReference type="HOGENOM" id="CLU_021095_10_1_11"/>
<protein>
    <submittedName>
        <fullName evidence="5">Type I restriction modification DNA specificity domain protein</fullName>
    </submittedName>
</protein>
<accession>L1MCP1</accession>
<evidence type="ECO:0000259" key="4">
    <source>
        <dbReference type="Pfam" id="PF01420"/>
    </source>
</evidence>
<proteinExistence type="inferred from homology"/>
<dbReference type="AlphaFoldDB" id="L1MCP1"/>
<dbReference type="InterPro" id="IPR000055">
    <property type="entry name" value="Restrct_endonuc_typeI_TRD"/>
</dbReference>
<dbReference type="Proteomes" id="UP000010445">
    <property type="component" value="Unassembled WGS sequence"/>
</dbReference>